<dbReference type="EMBL" id="CAMAPE010000017">
    <property type="protein sequence ID" value="CAH9084669.1"/>
    <property type="molecule type" value="Genomic_DNA"/>
</dbReference>
<dbReference type="Proteomes" id="UP001152484">
    <property type="component" value="Unassembled WGS sequence"/>
</dbReference>
<name>A0A9P0Z2W3_CUSEU</name>
<dbReference type="AlphaFoldDB" id="A0A9P0Z2W3"/>
<reference evidence="1" key="1">
    <citation type="submission" date="2022-07" db="EMBL/GenBank/DDBJ databases">
        <authorList>
            <person name="Macas J."/>
            <person name="Novak P."/>
            <person name="Neumann P."/>
        </authorList>
    </citation>
    <scope>NUCLEOTIDE SEQUENCE</scope>
</reference>
<organism evidence="1 2">
    <name type="scientific">Cuscuta europaea</name>
    <name type="common">European dodder</name>
    <dbReference type="NCBI Taxonomy" id="41803"/>
    <lineage>
        <taxon>Eukaryota</taxon>
        <taxon>Viridiplantae</taxon>
        <taxon>Streptophyta</taxon>
        <taxon>Embryophyta</taxon>
        <taxon>Tracheophyta</taxon>
        <taxon>Spermatophyta</taxon>
        <taxon>Magnoliopsida</taxon>
        <taxon>eudicotyledons</taxon>
        <taxon>Gunneridae</taxon>
        <taxon>Pentapetalae</taxon>
        <taxon>asterids</taxon>
        <taxon>lamiids</taxon>
        <taxon>Solanales</taxon>
        <taxon>Convolvulaceae</taxon>
        <taxon>Cuscuteae</taxon>
        <taxon>Cuscuta</taxon>
        <taxon>Cuscuta subgen. Cuscuta</taxon>
    </lineage>
</organism>
<protein>
    <submittedName>
        <fullName evidence="1">Uncharacterized protein</fullName>
    </submittedName>
</protein>
<accession>A0A9P0Z2W3</accession>
<evidence type="ECO:0000313" key="2">
    <source>
        <dbReference type="Proteomes" id="UP001152484"/>
    </source>
</evidence>
<evidence type="ECO:0000313" key="1">
    <source>
        <dbReference type="EMBL" id="CAH9084669.1"/>
    </source>
</evidence>
<gene>
    <name evidence="1" type="ORF">CEURO_LOCUS9116</name>
</gene>
<keyword evidence="2" id="KW-1185">Reference proteome</keyword>
<proteinExistence type="predicted"/>
<comment type="caution">
    <text evidence="1">The sequence shown here is derived from an EMBL/GenBank/DDBJ whole genome shotgun (WGS) entry which is preliminary data.</text>
</comment>
<sequence>MKSLRVRMFSFELKFGGLISFDLVWFKAFWSDVLWPRFFLRSSLNDCFVVLWVPSVGFHQCFDVFRSLLRECIVHRESCCALSFPFIAKEGNKGLVLETDQAGSTGGVDERACLSTVVRFRITLFVLFLSVNLGLETSSGSLLMRYVISS</sequence>